<dbReference type="InterPro" id="IPR011990">
    <property type="entry name" value="TPR-like_helical_dom_sf"/>
</dbReference>
<evidence type="ECO:0000313" key="2">
    <source>
        <dbReference type="Proteomes" id="UP000280368"/>
    </source>
</evidence>
<dbReference type="EMBL" id="REFH01000008">
    <property type="protein sequence ID" value="RMA76946.1"/>
    <property type="molecule type" value="Genomic_DNA"/>
</dbReference>
<dbReference type="OrthoDB" id="725917at2"/>
<dbReference type="AlphaFoldDB" id="A0A3L9ZWY7"/>
<organism evidence="1 2">
    <name type="scientific">Flavobacterium weaverense</name>
    <dbReference type="NCBI Taxonomy" id="271156"/>
    <lineage>
        <taxon>Bacteria</taxon>
        <taxon>Pseudomonadati</taxon>
        <taxon>Bacteroidota</taxon>
        <taxon>Flavobacteriia</taxon>
        <taxon>Flavobacteriales</taxon>
        <taxon>Flavobacteriaceae</taxon>
        <taxon>Flavobacterium</taxon>
    </lineage>
</organism>
<dbReference type="PROSITE" id="PS51257">
    <property type="entry name" value="PROKAR_LIPOPROTEIN"/>
    <property type="match status" value="1"/>
</dbReference>
<keyword evidence="2" id="KW-1185">Reference proteome</keyword>
<dbReference type="Pfam" id="PF12771">
    <property type="entry name" value="SusD-like_2"/>
    <property type="match status" value="1"/>
</dbReference>
<evidence type="ECO:0000313" key="1">
    <source>
        <dbReference type="EMBL" id="RMA76946.1"/>
    </source>
</evidence>
<dbReference type="Gene3D" id="1.25.40.390">
    <property type="match status" value="1"/>
</dbReference>
<sequence length="510" mass="55153">MKNILKIVALFVTTSLVTSCSDSYFDVNTPPDAIDTNSTALKDVLSPAIQNTIDAQYSASVSVAQVSQHISSALSNQDIDKHYFSGLDSYWFTTYVKALSNIKVVEDKAIATNSSHYLGIAQILKAINIGLATDLYGDIPYTEASQGGTITYPKYDSQESVYAAIDGLFTDAIAKLSAPNTSIINKPGKEDLIYGGDVNKWIKAAYTFKARYQLHLSKINAGTAATKALESLSKGFTSNADDFQLVYNTVNTNPWYANQLGLNTGNISFLISNQLINAMNGKSFPFSTVTMDPRLLAIVDIRKYPNPASQTTNPDPMVVTNYNGIENGTGANVPGQPGANAKIGIDFFYSKANSPLVIMSFAEAKFIEAEANFIIAGGTATSTGANAAANTAYLAGINANMDKLGVAPALKTAYVADASIAKGAAALALKDIMRQKFIALYLNPETFTDYRRYNFSPNVFVGLKLPKNTDPNNGGNWIRRFVYPNSEKSTNSAVYSTNFKSMITPVWWDK</sequence>
<proteinExistence type="predicted"/>
<gene>
    <name evidence="1" type="ORF">BC961_0927</name>
</gene>
<comment type="caution">
    <text evidence="1">The sequence shown here is derived from an EMBL/GenBank/DDBJ whole genome shotgun (WGS) entry which is preliminary data.</text>
</comment>
<dbReference type="Proteomes" id="UP000280368">
    <property type="component" value="Unassembled WGS sequence"/>
</dbReference>
<reference evidence="1 2" key="1">
    <citation type="submission" date="2018-10" db="EMBL/GenBank/DDBJ databases">
        <title>Genomic Encyclopedia of Archaeal and Bacterial Type Strains, Phase II (KMG-II): from individual species to whole genera.</title>
        <authorList>
            <person name="Goeker M."/>
        </authorList>
    </citation>
    <scope>NUCLEOTIDE SEQUENCE [LARGE SCALE GENOMIC DNA]</scope>
    <source>
        <strain evidence="1 2">DSM 19727</strain>
    </source>
</reference>
<name>A0A3L9ZWY7_9FLAO</name>
<protein>
    <submittedName>
        <fullName evidence="1">SusD-like starch-binding protein associating with outer membrane</fullName>
    </submittedName>
</protein>
<dbReference type="InterPro" id="IPR041662">
    <property type="entry name" value="SusD-like_2"/>
</dbReference>
<accession>A0A3L9ZWY7</accession>
<dbReference type="RefSeq" id="WP_121924655.1">
    <property type="nucleotide sequence ID" value="NZ_CBCSGA010000006.1"/>
</dbReference>
<dbReference type="SUPFAM" id="SSF48452">
    <property type="entry name" value="TPR-like"/>
    <property type="match status" value="1"/>
</dbReference>